<keyword evidence="4" id="KW-1185">Reference proteome</keyword>
<comment type="caution">
    <text evidence="3">The sequence shown here is derived from an EMBL/GenBank/DDBJ whole genome shotgun (WGS) entry which is preliminary data.</text>
</comment>
<gene>
    <name evidence="3" type="ORF">D0Y65_013881</name>
</gene>
<dbReference type="Pfam" id="PF17432">
    <property type="entry name" value="DUF3458_C"/>
    <property type="match status" value="1"/>
</dbReference>
<proteinExistence type="predicted"/>
<feature type="domain" description="Peptidase M1 alanyl aminopeptidase C-terminal" evidence="2">
    <location>
        <begin position="37"/>
        <end position="70"/>
    </location>
</feature>
<organism evidence="3 4">
    <name type="scientific">Glycine soja</name>
    <name type="common">Wild soybean</name>
    <dbReference type="NCBI Taxonomy" id="3848"/>
    <lineage>
        <taxon>Eukaryota</taxon>
        <taxon>Viridiplantae</taxon>
        <taxon>Streptophyta</taxon>
        <taxon>Embryophyta</taxon>
        <taxon>Tracheophyta</taxon>
        <taxon>Spermatophyta</taxon>
        <taxon>Magnoliopsida</taxon>
        <taxon>eudicotyledons</taxon>
        <taxon>Gunneridae</taxon>
        <taxon>Pentapetalae</taxon>
        <taxon>rosids</taxon>
        <taxon>fabids</taxon>
        <taxon>Fabales</taxon>
        <taxon>Fabaceae</taxon>
        <taxon>Papilionoideae</taxon>
        <taxon>50 kb inversion clade</taxon>
        <taxon>NPAAA clade</taxon>
        <taxon>indigoferoid/millettioid clade</taxon>
        <taxon>Phaseoleae</taxon>
        <taxon>Glycine</taxon>
        <taxon>Glycine subgen. Soja</taxon>
    </lineage>
</organism>
<dbReference type="AlphaFoldDB" id="A0A445K5K7"/>
<evidence type="ECO:0000313" key="3">
    <source>
        <dbReference type="EMBL" id="RZC06037.1"/>
    </source>
</evidence>
<dbReference type="Gene3D" id="1.25.50.10">
    <property type="entry name" value="Peptidase M1, alanyl aminopeptidase, C-terminal domain"/>
    <property type="match status" value="1"/>
</dbReference>
<evidence type="ECO:0000259" key="2">
    <source>
        <dbReference type="Pfam" id="PF17432"/>
    </source>
</evidence>
<evidence type="ECO:0000256" key="1">
    <source>
        <dbReference type="SAM" id="Phobius"/>
    </source>
</evidence>
<reference evidence="3 4" key="1">
    <citation type="submission" date="2018-09" db="EMBL/GenBank/DDBJ databases">
        <title>A high-quality reference genome of wild soybean provides a powerful tool to mine soybean genomes.</title>
        <authorList>
            <person name="Xie M."/>
            <person name="Chung C.Y.L."/>
            <person name="Li M.-W."/>
            <person name="Wong F.-L."/>
            <person name="Chan T.-F."/>
            <person name="Lam H.-M."/>
        </authorList>
    </citation>
    <scope>NUCLEOTIDE SEQUENCE [LARGE SCALE GENOMIC DNA]</scope>
    <source>
        <strain evidence="4">cv. W05</strain>
        <tissue evidence="3">Hypocotyl of etiolated seedlings</tissue>
    </source>
</reference>
<sequence length="102" mass="11837">MTIKFLMFVSPICVHLFSLILEVLPTYNFILLLPFQVVNKWFALQTMSDISGNVENVRKLLSHSTFDLRNLMLLNWFICLVITQFDQQTEALQRLSGSLQVT</sequence>
<name>A0A445K5K7_GLYSO</name>
<accession>A0A445K5K7</accession>
<dbReference type="InterPro" id="IPR024601">
    <property type="entry name" value="Peptidase_M1_pepN_C"/>
</dbReference>
<keyword evidence="1" id="KW-0812">Transmembrane</keyword>
<dbReference type="InterPro" id="IPR037144">
    <property type="entry name" value="Peptidase_M1_pepN_C_sf"/>
</dbReference>
<feature type="transmembrane region" description="Helical" evidence="1">
    <location>
        <begin position="12"/>
        <end position="35"/>
    </location>
</feature>
<evidence type="ECO:0000313" key="4">
    <source>
        <dbReference type="Proteomes" id="UP000289340"/>
    </source>
</evidence>
<keyword evidence="1" id="KW-0472">Membrane</keyword>
<dbReference type="Proteomes" id="UP000289340">
    <property type="component" value="Chromosome 6"/>
</dbReference>
<dbReference type="EMBL" id="QZWG01000006">
    <property type="protein sequence ID" value="RZC06037.1"/>
    <property type="molecule type" value="Genomic_DNA"/>
</dbReference>
<keyword evidence="1" id="KW-1133">Transmembrane helix</keyword>
<protein>
    <recommendedName>
        <fullName evidence="2">Peptidase M1 alanyl aminopeptidase C-terminal domain-containing protein</fullName>
    </recommendedName>
</protein>